<evidence type="ECO:0000313" key="2">
    <source>
        <dbReference type="Proteomes" id="UP000006334"/>
    </source>
</evidence>
<reference evidence="1 2" key="1">
    <citation type="journal article" date="2017" name="Antonie Van Leeuwenhoek">
        <title>Rhizobium rhizosphaerae sp. nov., a novel species isolated from rice rhizosphere.</title>
        <authorList>
            <person name="Zhao J.J."/>
            <person name="Zhang J."/>
            <person name="Zhang R.J."/>
            <person name="Zhang C.W."/>
            <person name="Yin H.Q."/>
            <person name="Zhang X.X."/>
        </authorList>
    </citation>
    <scope>NUCLEOTIDE SEQUENCE [LARGE SCALE GENOMIC DNA]</scope>
    <source>
        <strain evidence="1 2">E3</strain>
    </source>
</reference>
<dbReference type="AlphaFoldDB" id="K6YC92"/>
<dbReference type="RefSeq" id="WP_008845592.1">
    <property type="nucleotide sequence ID" value="NZ_BAEN01000061.1"/>
</dbReference>
<proteinExistence type="predicted"/>
<keyword evidence="2" id="KW-1185">Reference proteome</keyword>
<dbReference type="STRING" id="1127673.GLIP_3166"/>
<evidence type="ECO:0008006" key="3">
    <source>
        <dbReference type="Google" id="ProtNLM"/>
    </source>
</evidence>
<protein>
    <recommendedName>
        <fullName evidence="3">DUF1835 domain-containing protein</fullName>
    </recommendedName>
</protein>
<gene>
    <name evidence="1" type="ORF">GLIP_3166</name>
</gene>
<dbReference type="eggNOG" id="ENOG502Z84S">
    <property type="taxonomic scope" value="Bacteria"/>
</dbReference>
<dbReference type="EMBL" id="BAEN01000061">
    <property type="protein sequence ID" value="GAC15787.1"/>
    <property type="molecule type" value="Genomic_DNA"/>
</dbReference>
<dbReference type="OrthoDB" id="127805at2"/>
<name>K6YC92_9ALTE</name>
<dbReference type="Proteomes" id="UP000006334">
    <property type="component" value="Unassembled WGS sequence"/>
</dbReference>
<accession>K6YC92</accession>
<evidence type="ECO:0000313" key="1">
    <source>
        <dbReference type="EMBL" id="GAC15787.1"/>
    </source>
</evidence>
<sequence length="292" mass="33536">MTTLHITNGDCAISLLREAGIQGDFLPWRDILHMGPVPANYSLSALSDIRAAFISSLGWGELEQIKADFVERDYKLNQAREYAQIVFWFEHDLYDQLQILQLFDWLADNPKVASKSFLINPNKHITHHCVSEITSLYDSRKPVETMQLQLAQKAWQAYRLPNLDSWQQMTNQDTSALPHLREAIIRSLHELPASTSGCTQTETLILTLVASGINEKTLLFQQYCKCEKAPFHGDSGFYWYLQQMSNDQPALIDNLDDKLSLTEMGKLVLLGKQKWQRRYQAQHWLGGYCISK</sequence>
<comment type="caution">
    <text evidence="1">The sequence shown here is derived from an EMBL/GenBank/DDBJ whole genome shotgun (WGS) entry which is preliminary data.</text>
</comment>
<organism evidence="1 2">
    <name type="scientific">Aliiglaciecola lipolytica E3</name>
    <dbReference type="NCBI Taxonomy" id="1127673"/>
    <lineage>
        <taxon>Bacteria</taxon>
        <taxon>Pseudomonadati</taxon>
        <taxon>Pseudomonadota</taxon>
        <taxon>Gammaproteobacteria</taxon>
        <taxon>Alteromonadales</taxon>
        <taxon>Alteromonadaceae</taxon>
        <taxon>Aliiglaciecola</taxon>
    </lineage>
</organism>